<name>A0AAE2BZM8_9LAMI</name>
<feature type="region of interest" description="Disordered" evidence="3">
    <location>
        <begin position="36"/>
        <end position="97"/>
    </location>
</feature>
<accession>A0AAE2BZM8</accession>
<dbReference type="EMBL" id="JACGWL010000004">
    <property type="protein sequence ID" value="KAK4403668.1"/>
    <property type="molecule type" value="Genomic_DNA"/>
</dbReference>
<dbReference type="PANTHER" id="PTHR28524">
    <property type="entry name" value="SUCCINATE DEHYDROGENASE ASSEMBLY FACTOR 4, MITOCHONDRIAL"/>
    <property type="match status" value="1"/>
</dbReference>
<proteinExistence type="inferred from homology"/>
<feature type="region of interest" description="Disordered" evidence="3">
    <location>
        <begin position="1"/>
        <end position="21"/>
    </location>
</feature>
<gene>
    <name evidence="4" type="ORF">Sango_0735400</name>
</gene>
<organism evidence="4 5">
    <name type="scientific">Sesamum angolense</name>
    <dbReference type="NCBI Taxonomy" id="2727404"/>
    <lineage>
        <taxon>Eukaryota</taxon>
        <taxon>Viridiplantae</taxon>
        <taxon>Streptophyta</taxon>
        <taxon>Embryophyta</taxon>
        <taxon>Tracheophyta</taxon>
        <taxon>Spermatophyta</taxon>
        <taxon>Magnoliopsida</taxon>
        <taxon>eudicotyledons</taxon>
        <taxon>Gunneridae</taxon>
        <taxon>Pentapetalae</taxon>
        <taxon>asterids</taxon>
        <taxon>lamiids</taxon>
        <taxon>Lamiales</taxon>
        <taxon>Pedaliaceae</taxon>
        <taxon>Sesamum</taxon>
    </lineage>
</organism>
<comment type="similarity">
    <text evidence="1">Belongs to the SDHAF4 family.</text>
</comment>
<reference evidence="4" key="2">
    <citation type="journal article" date="2024" name="Plant">
        <title>Genomic evolution and insights into agronomic trait innovations of Sesamum species.</title>
        <authorList>
            <person name="Miao H."/>
            <person name="Wang L."/>
            <person name="Qu L."/>
            <person name="Liu H."/>
            <person name="Sun Y."/>
            <person name="Le M."/>
            <person name="Wang Q."/>
            <person name="Wei S."/>
            <person name="Zheng Y."/>
            <person name="Lin W."/>
            <person name="Duan Y."/>
            <person name="Cao H."/>
            <person name="Xiong S."/>
            <person name="Wang X."/>
            <person name="Wei L."/>
            <person name="Li C."/>
            <person name="Ma Q."/>
            <person name="Ju M."/>
            <person name="Zhao R."/>
            <person name="Li G."/>
            <person name="Mu C."/>
            <person name="Tian Q."/>
            <person name="Mei H."/>
            <person name="Zhang T."/>
            <person name="Gao T."/>
            <person name="Zhang H."/>
        </authorList>
    </citation>
    <scope>NUCLEOTIDE SEQUENCE</scope>
    <source>
        <strain evidence="4">K16</strain>
    </source>
</reference>
<dbReference type="PANTHER" id="PTHR28524:SF3">
    <property type="entry name" value="SUCCINATE DEHYDROGENASE ASSEMBLY FACTOR 4, MITOCHONDRIAL"/>
    <property type="match status" value="1"/>
</dbReference>
<dbReference type="GO" id="GO:0005739">
    <property type="term" value="C:mitochondrion"/>
    <property type="evidence" value="ECO:0007669"/>
    <property type="project" value="TreeGrafter"/>
</dbReference>
<dbReference type="AlphaFoldDB" id="A0AAE2BZM8"/>
<evidence type="ECO:0000256" key="3">
    <source>
        <dbReference type="SAM" id="MobiDB-lite"/>
    </source>
</evidence>
<dbReference type="GO" id="GO:0034553">
    <property type="term" value="P:mitochondrial respiratory chain complex II assembly"/>
    <property type="evidence" value="ECO:0007669"/>
    <property type="project" value="TreeGrafter"/>
</dbReference>
<dbReference type="InterPro" id="IPR012875">
    <property type="entry name" value="SDHF4"/>
</dbReference>
<evidence type="ECO:0000313" key="5">
    <source>
        <dbReference type="Proteomes" id="UP001289374"/>
    </source>
</evidence>
<dbReference type="Proteomes" id="UP001289374">
    <property type="component" value="Unassembled WGS sequence"/>
</dbReference>
<keyword evidence="5" id="KW-1185">Reference proteome</keyword>
<evidence type="ECO:0000256" key="2">
    <source>
        <dbReference type="ARBA" id="ARBA00022170"/>
    </source>
</evidence>
<evidence type="ECO:0000313" key="4">
    <source>
        <dbReference type="EMBL" id="KAK4403668.1"/>
    </source>
</evidence>
<sequence length="107" mass="11994">MASSMYRLLSSQIARPGLSSSGNRRFIVTTVQLLQNQQPETKESPVFDDKEKAHNQIGDGEKRVSKDEEIDGGDEFVNKQTGEVGGPRGPEPTRYGDWEKNGRCYDF</sequence>
<dbReference type="Pfam" id="PF07896">
    <property type="entry name" value="DUF1674"/>
    <property type="match status" value="1"/>
</dbReference>
<comment type="caution">
    <text evidence="4">The sequence shown here is derived from an EMBL/GenBank/DDBJ whole genome shotgun (WGS) entry which is preliminary data.</text>
</comment>
<reference evidence="4" key="1">
    <citation type="submission" date="2020-06" db="EMBL/GenBank/DDBJ databases">
        <authorList>
            <person name="Li T."/>
            <person name="Hu X."/>
            <person name="Zhang T."/>
            <person name="Song X."/>
            <person name="Zhang H."/>
            <person name="Dai N."/>
            <person name="Sheng W."/>
            <person name="Hou X."/>
            <person name="Wei L."/>
        </authorList>
    </citation>
    <scope>NUCLEOTIDE SEQUENCE</scope>
    <source>
        <strain evidence="4">K16</strain>
        <tissue evidence="4">Leaf</tissue>
    </source>
</reference>
<protein>
    <recommendedName>
        <fullName evidence="2">Succinate dehydrogenase assembly factor 4, mitochondrial</fullName>
    </recommendedName>
</protein>
<feature type="compositionally biased region" description="Basic and acidic residues" evidence="3">
    <location>
        <begin position="40"/>
        <end position="67"/>
    </location>
</feature>
<evidence type="ECO:0000256" key="1">
    <source>
        <dbReference type="ARBA" id="ARBA00005701"/>
    </source>
</evidence>